<organism evidence="6 7">
    <name type="scientific">Plakobranchus ocellatus</name>
    <dbReference type="NCBI Taxonomy" id="259542"/>
    <lineage>
        <taxon>Eukaryota</taxon>
        <taxon>Metazoa</taxon>
        <taxon>Spiralia</taxon>
        <taxon>Lophotrochozoa</taxon>
        <taxon>Mollusca</taxon>
        <taxon>Gastropoda</taxon>
        <taxon>Heterobranchia</taxon>
        <taxon>Euthyneura</taxon>
        <taxon>Panpulmonata</taxon>
        <taxon>Sacoglossa</taxon>
        <taxon>Placobranchoidea</taxon>
        <taxon>Plakobranchidae</taxon>
        <taxon>Plakobranchus</taxon>
    </lineage>
</organism>
<protein>
    <submittedName>
        <fullName evidence="6">Hyaluronan mediated motility receptor-like</fullName>
    </submittedName>
</protein>
<accession>A0AAV3Y8Z2</accession>
<dbReference type="InterPro" id="IPR031794">
    <property type="entry name" value="HMMR_C"/>
</dbReference>
<dbReference type="AlphaFoldDB" id="A0AAV3Y8Z2"/>
<dbReference type="InterPro" id="IPR026203">
    <property type="entry name" value="IHABP"/>
</dbReference>
<name>A0AAV3Y8Z2_9GAST</name>
<keyword evidence="4" id="KW-0175">Coiled coil</keyword>
<reference evidence="6 7" key="1">
    <citation type="journal article" date="2021" name="Elife">
        <title>Chloroplast acquisition without the gene transfer in kleptoplastic sea slugs, Plakobranchus ocellatus.</title>
        <authorList>
            <person name="Maeda T."/>
            <person name="Takahashi S."/>
            <person name="Yoshida T."/>
            <person name="Shimamura S."/>
            <person name="Takaki Y."/>
            <person name="Nagai Y."/>
            <person name="Toyoda A."/>
            <person name="Suzuki Y."/>
            <person name="Arimoto A."/>
            <person name="Ishii H."/>
            <person name="Satoh N."/>
            <person name="Nishiyama T."/>
            <person name="Hasebe M."/>
            <person name="Maruyama T."/>
            <person name="Minagawa J."/>
            <person name="Obokata J."/>
            <person name="Shigenobu S."/>
        </authorList>
    </citation>
    <scope>NUCLEOTIDE SEQUENCE [LARGE SCALE GENOMIC DNA]</scope>
</reference>
<dbReference type="PANTHER" id="PTHR18956:SF6">
    <property type="entry name" value="HYALURONAN MEDIATED MOTILITY RECEPTOR"/>
    <property type="match status" value="1"/>
</dbReference>
<dbReference type="EMBL" id="BLXT01000663">
    <property type="protein sequence ID" value="GFN79408.1"/>
    <property type="molecule type" value="Genomic_DNA"/>
</dbReference>
<evidence type="ECO:0000313" key="6">
    <source>
        <dbReference type="EMBL" id="GFN79408.1"/>
    </source>
</evidence>
<proteinExistence type="predicted"/>
<feature type="domain" description="Hyaluronan-mediated motility receptor C-terminal" evidence="5">
    <location>
        <begin position="854"/>
        <end position="980"/>
    </location>
</feature>
<evidence type="ECO:0000256" key="4">
    <source>
        <dbReference type="SAM" id="Coils"/>
    </source>
</evidence>
<keyword evidence="6" id="KW-0675">Receptor</keyword>
<feature type="coiled-coil region" evidence="4">
    <location>
        <begin position="82"/>
        <end position="190"/>
    </location>
</feature>
<evidence type="ECO:0000259" key="5">
    <source>
        <dbReference type="Pfam" id="PF15908"/>
    </source>
</evidence>
<dbReference type="GO" id="GO:0005540">
    <property type="term" value="F:hyaluronic acid binding"/>
    <property type="evidence" value="ECO:0007669"/>
    <property type="project" value="InterPro"/>
</dbReference>
<comment type="caution">
    <text evidence="6">The sequence shown here is derived from an EMBL/GenBank/DDBJ whole genome shotgun (WGS) entry which is preliminary data.</text>
</comment>
<keyword evidence="7" id="KW-1185">Reference proteome</keyword>
<dbReference type="GO" id="GO:0016020">
    <property type="term" value="C:membrane"/>
    <property type="evidence" value="ECO:0007669"/>
    <property type="project" value="TreeGrafter"/>
</dbReference>
<keyword evidence="2" id="KW-0963">Cytoplasm</keyword>
<sequence>MSCSLLAAPVLRHLASRRKDGERCRSMKKLNQTTAQLRDKAFVANARGELPKHIEELHQRLRASEEKVIDLDILRISAEKEREMSQNEIGRLQGQIDTLKKDCENLEAIQKAIGQTVKKLEEEKLEILEKNTQLMKSQQLERLELQARSNELHSQVDQLKGLSKQKEKLVQGLENDLLETNQRLDTLIEDKRCLCESLEAANIHSEGLQQANKKLTLENAAFSDEISNLKKGQDSFERSCREMYDEKLNLIKSEQSGETHKFEQKIDFLNSETARLRNKMDELVENHQWELSQREKQETELLSAKESELILQTLSYEQLRMQKETLEGNFCVLQDEKSKLKEEICRISDELSTFKENSDVQVKALTDEISSQKKQFSSVISEMYAKTLAYEELKSLKTSLEEQLKAFKNEHHSLNNALKRMAEDFSSSKKVHEEEKKKLTEEMAQQTDLLAKITKELSENNLALEESRYQKSMAEERASELEEDLKALQNENECLKKKINGITLDMCNNKKWHEEELHRLTEHLAQQTDLLAKTSTELSEKTLALEKSQCQSNAAEERLGSLEANHRDLKEQERLLKDEIQRMTQDTFNSNKQYQEEMSKLYEEVSQLNDLLRQSSKELSEKTMALDDCQCERTAAENKAVSLERTLHTLKEENQRLQEELKSIKDEFLSYKKQQENEMQKMSDAESKKEEELFVISTQFSEITSAFEKITLENKSAQEKLSSLRLDLSAAHSEKSHLENKLGSTLLELNDLKKQLEDDVSKLTETIKLKHGQLEEIHTQKADLEEHLSTLEFNFNLMQNENKELREQTERVNTLLEALQEEHEKKLTKLKEEKDYQEEQYTDMINEMSEKIQQLEEDKTNHSIDCQNESEDEEESWKQKYEELEKRMEPFKEVIDAFEVERKLIQDRDKYTQEQIDKLQQEAIKNMGHQNHKQKVKYVNSLKQENVTLHQKYQESQEELFRQTALVKKYKQKIELLEGGKTDAKYRARGPLKEGNR</sequence>
<feature type="coiled-coil region" evidence="4">
    <location>
        <begin position="545"/>
        <end position="901"/>
    </location>
</feature>
<evidence type="ECO:0000256" key="2">
    <source>
        <dbReference type="ARBA" id="ARBA00022490"/>
    </source>
</evidence>
<dbReference type="Pfam" id="PF15908">
    <property type="entry name" value="HMMR_C"/>
    <property type="match status" value="1"/>
</dbReference>
<feature type="coiled-coil region" evidence="4">
    <location>
        <begin position="390"/>
        <end position="505"/>
    </location>
</feature>
<dbReference type="Proteomes" id="UP000735302">
    <property type="component" value="Unassembled WGS sequence"/>
</dbReference>
<evidence type="ECO:0000256" key="3">
    <source>
        <dbReference type="ARBA" id="ARBA00023212"/>
    </source>
</evidence>
<dbReference type="GO" id="GO:0005819">
    <property type="term" value="C:spindle"/>
    <property type="evidence" value="ECO:0007669"/>
    <property type="project" value="UniProtKB-SubCell"/>
</dbReference>
<keyword evidence="3" id="KW-0206">Cytoskeleton</keyword>
<comment type="subcellular location">
    <subcellularLocation>
        <location evidence="1">Cytoplasm</location>
        <location evidence="1">Cytoskeleton</location>
        <location evidence="1">Spindle</location>
    </subcellularLocation>
</comment>
<gene>
    <name evidence="6" type="ORF">PoB_000591400</name>
</gene>
<evidence type="ECO:0000256" key="1">
    <source>
        <dbReference type="ARBA" id="ARBA00004186"/>
    </source>
</evidence>
<dbReference type="PANTHER" id="PTHR18956">
    <property type="entry name" value="HYALURONAN MEDIATED MOTILITY RECEPTOR"/>
    <property type="match status" value="1"/>
</dbReference>
<evidence type="ECO:0000313" key="7">
    <source>
        <dbReference type="Proteomes" id="UP000735302"/>
    </source>
</evidence>